<dbReference type="Proteomes" id="UP001303046">
    <property type="component" value="Unassembled WGS sequence"/>
</dbReference>
<feature type="region of interest" description="Disordered" evidence="1">
    <location>
        <begin position="18"/>
        <end position="39"/>
    </location>
</feature>
<evidence type="ECO:0000313" key="2">
    <source>
        <dbReference type="EMBL" id="KAK6736269.1"/>
    </source>
</evidence>
<organism evidence="2 3">
    <name type="scientific">Necator americanus</name>
    <name type="common">Human hookworm</name>
    <dbReference type="NCBI Taxonomy" id="51031"/>
    <lineage>
        <taxon>Eukaryota</taxon>
        <taxon>Metazoa</taxon>
        <taxon>Ecdysozoa</taxon>
        <taxon>Nematoda</taxon>
        <taxon>Chromadorea</taxon>
        <taxon>Rhabditida</taxon>
        <taxon>Rhabditina</taxon>
        <taxon>Rhabditomorpha</taxon>
        <taxon>Strongyloidea</taxon>
        <taxon>Ancylostomatidae</taxon>
        <taxon>Bunostominae</taxon>
        <taxon>Necator</taxon>
    </lineage>
</organism>
<sequence>MLLGWYVSVELHELQATKNSRPSSQGFAERRKRKTSKREEQRCWLKLQRHDRAFATYVGLRHFAKTTMTLRIPDGTTTASRRGIEKVIHDFYSDLFDSDVHLPPHHLREDGHVIPRVLSSEVRHAREESYSTRSRKNQA</sequence>
<accession>A0ABR1CCS2</accession>
<keyword evidence="3" id="KW-1185">Reference proteome</keyword>
<reference evidence="2 3" key="1">
    <citation type="submission" date="2023-08" db="EMBL/GenBank/DDBJ databases">
        <title>A Necator americanus chromosomal reference genome.</title>
        <authorList>
            <person name="Ilik V."/>
            <person name="Petrzelkova K.J."/>
            <person name="Pardy F."/>
            <person name="Fuh T."/>
            <person name="Niatou-Singa F.S."/>
            <person name="Gouil Q."/>
            <person name="Baker L."/>
            <person name="Ritchie M.E."/>
            <person name="Jex A.R."/>
            <person name="Gazzola D."/>
            <person name="Li H."/>
            <person name="Toshio Fujiwara R."/>
            <person name="Zhan B."/>
            <person name="Aroian R.V."/>
            <person name="Pafco B."/>
            <person name="Schwarz E.M."/>
        </authorList>
    </citation>
    <scope>NUCLEOTIDE SEQUENCE [LARGE SCALE GENOMIC DNA]</scope>
    <source>
        <strain evidence="2 3">Aroian</strain>
        <tissue evidence="2">Whole animal</tissue>
    </source>
</reference>
<evidence type="ECO:0000256" key="1">
    <source>
        <dbReference type="SAM" id="MobiDB-lite"/>
    </source>
</evidence>
<proteinExistence type="predicted"/>
<protein>
    <submittedName>
        <fullName evidence="2">Uncharacterized protein</fullName>
    </submittedName>
</protein>
<evidence type="ECO:0000313" key="3">
    <source>
        <dbReference type="Proteomes" id="UP001303046"/>
    </source>
</evidence>
<comment type="caution">
    <text evidence="2">The sequence shown here is derived from an EMBL/GenBank/DDBJ whole genome shotgun (WGS) entry which is preliminary data.</text>
</comment>
<gene>
    <name evidence="2" type="primary">Necator_chrII.g6924</name>
    <name evidence="2" type="ORF">RB195_019131</name>
</gene>
<dbReference type="EMBL" id="JAVFWL010000002">
    <property type="protein sequence ID" value="KAK6736269.1"/>
    <property type="molecule type" value="Genomic_DNA"/>
</dbReference>
<name>A0ABR1CCS2_NECAM</name>